<evidence type="ECO:0000259" key="1">
    <source>
        <dbReference type="PROSITE" id="PS50925"/>
    </source>
</evidence>
<dbReference type="Pfam" id="PF04940">
    <property type="entry name" value="BLUF"/>
    <property type="match status" value="1"/>
</dbReference>
<dbReference type="EMBL" id="JAEHNY010000006">
    <property type="protein sequence ID" value="MBI6119892.1"/>
    <property type="molecule type" value="Genomic_DNA"/>
</dbReference>
<dbReference type="InterPro" id="IPR036046">
    <property type="entry name" value="Acylphosphatase-like_dom_sf"/>
</dbReference>
<accession>A0ABS0TGY3</accession>
<comment type="caution">
    <text evidence="2">The sequence shown here is derived from an EMBL/GenBank/DDBJ whole genome shotgun (WGS) entry which is preliminary data.</text>
</comment>
<feature type="domain" description="BLUF" evidence="1">
    <location>
        <begin position="1"/>
        <end position="54"/>
    </location>
</feature>
<dbReference type="SUPFAM" id="SSF54975">
    <property type="entry name" value="Acylphosphatase/BLUF domain-like"/>
    <property type="match status" value="1"/>
</dbReference>
<proteinExistence type="predicted"/>
<reference evidence="2 3" key="1">
    <citation type="submission" date="2020-12" db="EMBL/GenBank/DDBJ databases">
        <title>Salegentibacter orientalis sp. nov., isolated from costal sediment.</title>
        <authorList>
            <person name="Lian F.-B."/>
        </authorList>
    </citation>
    <scope>NUCLEOTIDE SEQUENCE [LARGE SCALE GENOMIC DNA]</scope>
    <source>
        <strain evidence="2 3">F60176</strain>
    </source>
</reference>
<dbReference type="SMART" id="SM01034">
    <property type="entry name" value="BLUF"/>
    <property type="match status" value="1"/>
</dbReference>
<evidence type="ECO:0000313" key="2">
    <source>
        <dbReference type="EMBL" id="MBI6119892.1"/>
    </source>
</evidence>
<sequence length="66" mass="8001">MNLLPGNFYLYFEGKEKQVDSLYSKIARDKRHKNVIEIDSGFSEKRTFSNWPMTFKSYRKMKLLQF</sequence>
<protein>
    <submittedName>
        <fullName evidence="2">BLUF domain-containing protein</fullName>
    </submittedName>
</protein>
<dbReference type="Gene3D" id="3.30.70.100">
    <property type="match status" value="1"/>
</dbReference>
<gene>
    <name evidence="2" type="ORF">I6U50_07640</name>
</gene>
<dbReference type="InterPro" id="IPR007024">
    <property type="entry name" value="BLUF_domain"/>
</dbReference>
<dbReference type="Proteomes" id="UP000635665">
    <property type="component" value="Unassembled WGS sequence"/>
</dbReference>
<keyword evidence="3" id="KW-1185">Reference proteome</keyword>
<name>A0ABS0TGY3_9FLAO</name>
<organism evidence="2 3">
    <name type="scientific">Salegentibacter maritimus</name>
    <dbReference type="NCBI Taxonomy" id="2794347"/>
    <lineage>
        <taxon>Bacteria</taxon>
        <taxon>Pseudomonadati</taxon>
        <taxon>Bacteroidota</taxon>
        <taxon>Flavobacteriia</taxon>
        <taxon>Flavobacteriales</taxon>
        <taxon>Flavobacteriaceae</taxon>
        <taxon>Salegentibacter</taxon>
    </lineage>
</organism>
<dbReference type="PROSITE" id="PS50925">
    <property type="entry name" value="BLUF"/>
    <property type="match status" value="1"/>
</dbReference>
<evidence type="ECO:0000313" key="3">
    <source>
        <dbReference type="Proteomes" id="UP000635665"/>
    </source>
</evidence>